<dbReference type="EC" id="1.14.19.3" evidence="3"/>
<dbReference type="CDD" id="cd03506">
    <property type="entry name" value="Delta6-FADS-like"/>
    <property type="match status" value="1"/>
</dbReference>
<dbReference type="PANTHER" id="PTHR19353">
    <property type="entry name" value="FATTY ACID DESATURASE 2"/>
    <property type="match status" value="1"/>
</dbReference>
<feature type="domain" description="Fatty acid desaturase" evidence="2">
    <location>
        <begin position="181"/>
        <end position="450"/>
    </location>
</feature>
<gene>
    <name evidence="3" type="ORF">BJ976_002243</name>
</gene>
<dbReference type="InterPro" id="IPR012171">
    <property type="entry name" value="Fatty_acid_desaturase"/>
</dbReference>
<dbReference type="InterPro" id="IPR005804">
    <property type="entry name" value="FA_desaturase_dom"/>
</dbReference>
<keyword evidence="3" id="KW-0560">Oxidoreductase</keyword>
<dbReference type="GO" id="GO:0006629">
    <property type="term" value="P:lipid metabolic process"/>
    <property type="evidence" value="ECO:0007669"/>
    <property type="project" value="InterPro"/>
</dbReference>
<dbReference type="AlphaFoldDB" id="A0A7W7PBU2"/>
<feature type="compositionally biased region" description="Low complexity" evidence="1">
    <location>
        <begin position="64"/>
        <end position="102"/>
    </location>
</feature>
<dbReference type="GO" id="GO:0016213">
    <property type="term" value="F:acyl-CoA 6-desaturase activity"/>
    <property type="evidence" value="ECO:0007669"/>
    <property type="project" value="UniProtKB-EC"/>
</dbReference>
<dbReference type="GO" id="GO:0016020">
    <property type="term" value="C:membrane"/>
    <property type="evidence" value="ECO:0007669"/>
    <property type="project" value="TreeGrafter"/>
</dbReference>
<evidence type="ECO:0000259" key="2">
    <source>
        <dbReference type="Pfam" id="PF00487"/>
    </source>
</evidence>
<evidence type="ECO:0000313" key="4">
    <source>
        <dbReference type="Proteomes" id="UP000560081"/>
    </source>
</evidence>
<dbReference type="Pfam" id="PF00487">
    <property type="entry name" value="FA_desaturase"/>
    <property type="match status" value="1"/>
</dbReference>
<evidence type="ECO:0000313" key="3">
    <source>
        <dbReference type="EMBL" id="MBB4883892.1"/>
    </source>
</evidence>
<organism evidence="3 4">
    <name type="scientific">Micrococcus flavus</name>
    <dbReference type="NCBI Taxonomy" id="384602"/>
    <lineage>
        <taxon>Bacteria</taxon>
        <taxon>Bacillati</taxon>
        <taxon>Actinomycetota</taxon>
        <taxon>Actinomycetes</taxon>
        <taxon>Micrococcales</taxon>
        <taxon>Micrococcaceae</taxon>
        <taxon>Micrococcus</taxon>
    </lineage>
</organism>
<keyword evidence="4" id="KW-1185">Reference proteome</keyword>
<feature type="region of interest" description="Disordered" evidence="1">
    <location>
        <begin position="64"/>
        <end position="114"/>
    </location>
</feature>
<name>A0A7W7PBU2_9MICC</name>
<proteinExistence type="predicted"/>
<dbReference type="RefSeq" id="WP_229667435.1">
    <property type="nucleotide sequence ID" value="NZ_BMLA01000007.1"/>
</dbReference>
<reference evidence="3 4" key="1">
    <citation type="submission" date="2020-08" db="EMBL/GenBank/DDBJ databases">
        <title>Sequencing the genomes of 1000 actinobacteria strains.</title>
        <authorList>
            <person name="Klenk H.-P."/>
        </authorList>
    </citation>
    <scope>NUCLEOTIDE SEQUENCE [LARGE SCALE GENOMIC DNA]</scope>
    <source>
        <strain evidence="3 4">DSM 19079</strain>
    </source>
</reference>
<protein>
    <submittedName>
        <fullName evidence="3">Linoleoyl-CoA desaturase</fullName>
        <ecNumber evidence="3">1.14.19.3</ecNumber>
    </submittedName>
</protein>
<evidence type="ECO:0000256" key="1">
    <source>
        <dbReference type="SAM" id="MobiDB-lite"/>
    </source>
</evidence>
<dbReference type="EMBL" id="JACHMC010000001">
    <property type="protein sequence ID" value="MBB4883892.1"/>
    <property type="molecule type" value="Genomic_DNA"/>
</dbReference>
<sequence>MTQTLDRPHLPAEARPLRMGIGTAASATPTLPGTAVRSPLRHVLTDDVADTTSWAPLDDVPAAGEAAADDAGTAPGTERAEGPASATAQVAAPSSSAPAGSARRSDALAAEGGPVARHPLTAHLTDEDIAEIGRELDAIQESVLATRGARDAAYIRRVIRLQRGLEVGGRVCLLNAKHPAAWLAGTTMLTVGKIIENMEIGHNVLHGQWDWMRDPDIHSTTWEWDFVTPSSAWQNTHNDAHHRWTNVSGKDHDLGYNVLRMDPSEPWEPRHLLNPVINGILAPFFEWGIAIYDLELAQVQSGEKPKEALWRDLRSVGVKAARQLAKDTVATPLMAQALTGSGVAAWAGTTTANFVRNIWAHAVIFCGHFPDGVETFSEEMAAGETRGHWYVRQMLGSANISGSPLMHFMTGNLSHQIEHHLFPDLPSNRYAEVAVQVQDVCRRYGLPYNTGPLLTQVSSAWKKVCRLALP</sequence>
<dbReference type="PANTHER" id="PTHR19353:SF84">
    <property type="entry name" value="ACYL-COA DELTA-9-DESATURASE, DESB"/>
    <property type="match status" value="1"/>
</dbReference>
<comment type="caution">
    <text evidence="3">The sequence shown here is derived from an EMBL/GenBank/DDBJ whole genome shotgun (WGS) entry which is preliminary data.</text>
</comment>
<accession>A0A7W7PBU2</accession>
<dbReference type="Proteomes" id="UP000560081">
    <property type="component" value="Unassembled WGS sequence"/>
</dbReference>